<dbReference type="EMBL" id="MLCO01000200">
    <property type="protein sequence ID" value="ONG50169.1"/>
    <property type="molecule type" value="Genomic_DNA"/>
</dbReference>
<organism evidence="1 2">
    <name type="scientific">Teichococcus deserti</name>
    <dbReference type="NCBI Taxonomy" id="1817963"/>
    <lineage>
        <taxon>Bacteria</taxon>
        <taxon>Pseudomonadati</taxon>
        <taxon>Pseudomonadota</taxon>
        <taxon>Alphaproteobacteria</taxon>
        <taxon>Acetobacterales</taxon>
        <taxon>Roseomonadaceae</taxon>
        <taxon>Roseomonas</taxon>
    </lineage>
</organism>
<evidence type="ECO:0000313" key="1">
    <source>
        <dbReference type="EMBL" id="ONG50169.1"/>
    </source>
</evidence>
<name>A0A1V2GZ97_9PROT</name>
<reference evidence="1 2" key="1">
    <citation type="submission" date="2016-10" db="EMBL/GenBank/DDBJ databases">
        <title>Draft Genome sequence of Roseomonas sp. strain M3.</title>
        <authorList>
            <person name="Subhash Y."/>
            <person name="Lee S."/>
        </authorList>
    </citation>
    <scope>NUCLEOTIDE SEQUENCE [LARGE SCALE GENOMIC DNA]</scope>
    <source>
        <strain evidence="1 2">M3</strain>
    </source>
</reference>
<gene>
    <name evidence="1" type="ORF">BKE38_18985</name>
</gene>
<comment type="caution">
    <text evidence="1">The sequence shown here is derived from an EMBL/GenBank/DDBJ whole genome shotgun (WGS) entry which is preliminary data.</text>
</comment>
<dbReference type="AlphaFoldDB" id="A0A1V2GZ97"/>
<dbReference type="RefSeq" id="WP_076958883.1">
    <property type="nucleotide sequence ID" value="NZ_MLCO01000200.1"/>
</dbReference>
<evidence type="ECO:0000313" key="2">
    <source>
        <dbReference type="Proteomes" id="UP000188879"/>
    </source>
</evidence>
<proteinExistence type="predicted"/>
<accession>A0A1V2GZ97</accession>
<keyword evidence="2" id="KW-1185">Reference proteome</keyword>
<protein>
    <submittedName>
        <fullName evidence="1">Uncharacterized protein</fullName>
    </submittedName>
</protein>
<sequence length="89" mass="10070">MTVLERQRIGLVFCSSRWRLQPEAARLEEQLAALQVPLLQCDWHWDQAWADGAWPRLQMRWPSSAKALVVALRALVMGVAHGAPRHCAG</sequence>
<dbReference type="Proteomes" id="UP000188879">
    <property type="component" value="Unassembled WGS sequence"/>
</dbReference>